<organism evidence="5 6">
    <name type="scientific">Liquidambar formosana</name>
    <name type="common">Formosan gum</name>
    <dbReference type="NCBI Taxonomy" id="63359"/>
    <lineage>
        <taxon>Eukaryota</taxon>
        <taxon>Viridiplantae</taxon>
        <taxon>Streptophyta</taxon>
        <taxon>Embryophyta</taxon>
        <taxon>Tracheophyta</taxon>
        <taxon>Spermatophyta</taxon>
        <taxon>Magnoliopsida</taxon>
        <taxon>eudicotyledons</taxon>
        <taxon>Gunneridae</taxon>
        <taxon>Pentapetalae</taxon>
        <taxon>Saxifragales</taxon>
        <taxon>Altingiaceae</taxon>
        <taxon>Liquidambar</taxon>
    </lineage>
</organism>
<feature type="chain" id="PRO_5043008822" description="Wall-associated receptor kinase galacturonan-binding domain-containing protein" evidence="3">
    <location>
        <begin position="21"/>
        <end position="258"/>
    </location>
</feature>
<comment type="caution">
    <text evidence="5">The sequence shown here is derived from an EMBL/GenBank/DDBJ whole genome shotgun (WGS) entry which is preliminary data.</text>
</comment>
<gene>
    <name evidence="5" type="ORF">L1049_007760</name>
</gene>
<evidence type="ECO:0000313" key="6">
    <source>
        <dbReference type="Proteomes" id="UP001415857"/>
    </source>
</evidence>
<dbReference type="AlphaFoldDB" id="A0AAP0S4U6"/>
<dbReference type="EMBL" id="JBBPBK010000002">
    <property type="protein sequence ID" value="KAK9289604.1"/>
    <property type="molecule type" value="Genomic_DNA"/>
</dbReference>
<evidence type="ECO:0000259" key="4">
    <source>
        <dbReference type="Pfam" id="PF13947"/>
    </source>
</evidence>
<evidence type="ECO:0000256" key="2">
    <source>
        <dbReference type="ARBA" id="ARBA00022729"/>
    </source>
</evidence>
<keyword evidence="6" id="KW-1185">Reference proteome</keyword>
<dbReference type="Pfam" id="PF13947">
    <property type="entry name" value="GUB_WAK_bind"/>
    <property type="match status" value="1"/>
</dbReference>
<proteinExistence type="predicted"/>
<dbReference type="GO" id="GO:0030247">
    <property type="term" value="F:polysaccharide binding"/>
    <property type="evidence" value="ECO:0007669"/>
    <property type="project" value="InterPro"/>
</dbReference>
<comment type="subcellular location">
    <subcellularLocation>
        <location evidence="1">Membrane</location>
        <topology evidence="1">Single-pass membrane protein</topology>
    </subcellularLocation>
</comment>
<keyword evidence="2 3" id="KW-0732">Signal</keyword>
<sequence length="258" mass="28737">MIVELVPQLITVLWLVKASATAPSLTMPGCQAFCGSVSIPYPFGIEETCYPYECPNGTVEKCYHDEWFEITCNRSFEPPRPFLRKANLEVLNISLELQQVTVNNSIDSSCEHGSSWTSTDYTGTPFRFSNQNRFTVMGCENNALMPSSSRVTEILAGCTSICTNYIRKGCYGINCCQSSIPFGLDIYRVETSGNTTAGCAYAFLVDTDWLPQGNLSTPPVVMEHAPVVMEWMVPNTSLGDFTSYYCYRDTTRVNFLPV</sequence>
<feature type="domain" description="Wall-associated receptor kinase galacturonan-binding" evidence="4">
    <location>
        <begin position="30"/>
        <end position="103"/>
    </location>
</feature>
<dbReference type="InterPro" id="IPR025287">
    <property type="entry name" value="WAK_GUB"/>
</dbReference>
<evidence type="ECO:0000256" key="1">
    <source>
        <dbReference type="ARBA" id="ARBA00004167"/>
    </source>
</evidence>
<protein>
    <recommendedName>
        <fullName evidence="4">Wall-associated receptor kinase galacturonan-binding domain-containing protein</fullName>
    </recommendedName>
</protein>
<dbReference type="Proteomes" id="UP001415857">
    <property type="component" value="Unassembled WGS sequence"/>
</dbReference>
<reference evidence="5 6" key="1">
    <citation type="journal article" date="2024" name="Plant J.">
        <title>Genome sequences and population genomics reveal climatic adaptation and genomic divergence between two closely related sweetgum species.</title>
        <authorList>
            <person name="Xu W.Q."/>
            <person name="Ren C.Q."/>
            <person name="Zhang X.Y."/>
            <person name="Comes H.P."/>
            <person name="Liu X.H."/>
            <person name="Li Y.G."/>
            <person name="Kettle C.J."/>
            <person name="Jalonen R."/>
            <person name="Gaisberger H."/>
            <person name="Ma Y.Z."/>
            <person name="Qiu Y.X."/>
        </authorList>
    </citation>
    <scope>NUCLEOTIDE SEQUENCE [LARGE SCALE GENOMIC DNA]</scope>
    <source>
        <strain evidence="5">Hangzhou</strain>
    </source>
</reference>
<accession>A0AAP0S4U6</accession>
<feature type="signal peptide" evidence="3">
    <location>
        <begin position="1"/>
        <end position="20"/>
    </location>
</feature>
<evidence type="ECO:0000256" key="3">
    <source>
        <dbReference type="SAM" id="SignalP"/>
    </source>
</evidence>
<dbReference type="PANTHER" id="PTHR33491">
    <property type="entry name" value="OSJNBA0016N04.9 PROTEIN"/>
    <property type="match status" value="1"/>
</dbReference>
<dbReference type="GO" id="GO:0016020">
    <property type="term" value="C:membrane"/>
    <property type="evidence" value="ECO:0007669"/>
    <property type="project" value="UniProtKB-SubCell"/>
</dbReference>
<evidence type="ECO:0000313" key="5">
    <source>
        <dbReference type="EMBL" id="KAK9289604.1"/>
    </source>
</evidence>
<name>A0AAP0S4U6_LIQFO</name>